<evidence type="ECO:0000313" key="1">
    <source>
        <dbReference type="EMBL" id="AKZ57749.1"/>
    </source>
</evidence>
<protein>
    <submittedName>
        <fullName evidence="1">Putative enzyme</fullName>
        <ecNumber evidence="1">3.4.16.-</ecNumber>
    </submittedName>
</protein>
<proteinExistence type="predicted"/>
<dbReference type="STRING" id="1889.SAM40697_4229"/>
<dbReference type="AlphaFoldDB" id="A0A0K2AXI9"/>
<organism evidence="1 2">
    <name type="scientific">Streptomyces ambofaciens (strain ATCC 23877 / 3486 / DSM 40053 / JCM 4204 / NBRC 12836 / NRRL B-2516)</name>
    <dbReference type="NCBI Taxonomy" id="278992"/>
    <lineage>
        <taxon>Bacteria</taxon>
        <taxon>Bacillati</taxon>
        <taxon>Actinomycetota</taxon>
        <taxon>Actinomycetes</taxon>
        <taxon>Kitasatosporales</taxon>
        <taxon>Streptomycetaceae</taxon>
        <taxon>Streptomyces</taxon>
    </lineage>
</organism>
<keyword evidence="1" id="KW-0378">Hydrolase</keyword>
<accession>A0A0K2AXI9</accession>
<reference evidence="2" key="1">
    <citation type="journal article" date="2015" name="J. Biotechnol.">
        <title>Complete genome sequence of Streptomyces ambofaciens ATCC 23877, the spiramycin producer.</title>
        <authorList>
            <person name="Thibessard A."/>
            <person name="Haas D."/>
            <person name="Gerbaud C."/>
            <person name="Aigle B."/>
            <person name="Lautru S."/>
            <person name="Pernodet J.L."/>
            <person name="Leblond P."/>
        </authorList>
    </citation>
    <scope>NUCLEOTIDE SEQUENCE [LARGE SCALE GENOMIC DNA]</scope>
    <source>
        <strain evidence="2">ATCC 23877 / 3486 / DSM 40053 / JCM 4204 / NBRC 12836 / NRRL B-2516</strain>
    </source>
</reference>
<dbReference type="EMBL" id="CP012382">
    <property type="protein sequence ID" value="AKZ57749.1"/>
    <property type="molecule type" value="Genomic_DNA"/>
</dbReference>
<evidence type="ECO:0000313" key="2">
    <source>
        <dbReference type="Proteomes" id="UP000061018"/>
    </source>
</evidence>
<keyword evidence="1" id="KW-0121">Carboxypeptidase</keyword>
<gene>
    <name evidence="1" type="ORF">SAM23877_4704</name>
</gene>
<sequence length="79" mass="7866">MCAGRGARSDHVVTRMALPVGVRCVTRDGTGTEPVPGRVNPVVLGGPALLVLALGYGTLAGVRPPGARPAGEHGGVGRT</sequence>
<dbReference type="EC" id="3.4.16.-" evidence="1"/>
<dbReference type="Proteomes" id="UP000061018">
    <property type="component" value="Chromosome"/>
</dbReference>
<name>A0A0K2AXI9_STRA7</name>
<keyword evidence="1" id="KW-0645">Protease</keyword>
<dbReference type="KEGG" id="samb:SAM23877_4704"/>
<dbReference type="GO" id="GO:0004180">
    <property type="term" value="F:carboxypeptidase activity"/>
    <property type="evidence" value="ECO:0007669"/>
    <property type="project" value="UniProtKB-KW"/>
</dbReference>